<dbReference type="AlphaFoldDB" id="A0A165NCR3"/>
<keyword evidence="1" id="KW-1133">Transmembrane helix</keyword>
<name>A0A165NCR3_9APHY</name>
<dbReference type="Proteomes" id="UP000076727">
    <property type="component" value="Unassembled WGS sequence"/>
</dbReference>
<evidence type="ECO:0000313" key="2">
    <source>
        <dbReference type="EMBL" id="KZT66812.1"/>
    </source>
</evidence>
<sequence>MPEPSCPSRALPAMDTFPSILHLIIGFFLGVLIDTGGEIVRTVHTTLVAVFRFFISLTFAELVGFLPFVALNHTRFALRTCFCRLLRLSVYPSSLSTKDPHVARTRLSRPW</sequence>
<keyword evidence="1" id="KW-0472">Membrane</keyword>
<organism evidence="2 3">
    <name type="scientific">Daedalea quercina L-15889</name>
    <dbReference type="NCBI Taxonomy" id="1314783"/>
    <lineage>
        <taxon>Eukaryota</taxon>
        <taxon>Fungi</taxon>
        <taxon>Dikarya</taxon>
        <taxon>Basidiomycota</taxon>
        <taxon>Agaricomycotina</taxon>
        <taxon>Agaricomycetes</taxon>
        <taxon>Polyporales</taxon>
        <taxon>Fomitopsis</taxon>
    </lineage>
</organism>
<dbReference type="EMBL" id="KV429083">
    <property type="protein sequence ID" value="KZT66812.1"/>
    <property type="molecule type" value="Genomic_DNA"/>
</dbReference>
<feature type="transmembrane region" description="Helical" evidence="1">
    <location>
        <begin position="20"/>
        <end position="37"/>
    </location>
</feature>
<keyword evidence="1" id="KW-0812">Transmembrane</keyword>
<protein>
    <submittedName>
        <fullName evidence="2">Uncharacterized protein</fullName>
    </submittedName>
</protein>
<keyword evidence="3" id="KW-1185">Reference proteome</keyword>
<evidence type="ECO:0000313" key="3">
    <source>
        <dbReference type="Proteomes" id="UP000076727"/>
    </source>
</evidence>
<reference evidence="2 3" key="1">
    <citation type="journal article" date="2016" name="Mol. Biol. Evol.">
        <title>Comparative Genomics of Early-Diverging Mushroom-Forming Fungi Provides Insights into the Origins of Lignocellulose Decay Capabilities.</title>
        <authorList>
            <person name="Nagy L.G."/>
            <person name="Riley R."/>
            <person name="Tritt A."/>
            <person name="Adam C."/>
            <person name="Daum C."/>
            <person name="Floudas D."/>
            <person name="Sun H."/>
            <person name="Yadav J.S."/>
            <person name="Pangilinan J."/>
            <person name="Larsson K.H."/>
            <person name="Matsuura K."/>
            <person name="Barry K."/>
            <person name="Labutti K."/>
            <person name="Kuo R."/>
            <person name="Ohm R.A."/>
            <person name="Bhattacharya S.S."/>
            <person name="Shirouzu T."/>
            <person name="Yoshinaga Y."/>
            <person name="Martin F.M."/>
            <person name="Grigoriev I.V."/>
            <person name="Hibbett D.S."/>
        </authorList>
    </citation>
    <scope>NUCLEOTIDE SEQUENCE [LARGE SCALE GENOMIC DNA]</scope>
    <source>
        <strain evidence="2 3">L-15889</strain>
    </source>
</reference>
<evidence type="ECO:0000256" key="1">
    <source>
        <dbReference type="SAM" id="Phobius"/>
    </source>
</evidence>
<gene>
    <name evidence="2" type="ORF">DAEQUDRAFT_434544</name>
</gene>
<accession>A0A165NCR3</accession>
<proteinExistence type="predicted"/>
<feature type="transmembrane region" description="Helical" evidence="1">
    <location>
        <begin position="49"/>
        <end position="71"/>
    </location>
</feature>